<evidence type="ECO:0000313" key="2">
    <source>
        <dbReference type="Proteomes" id="UP001231941"/>
    </source>
</evidence>
<accession>A0ABT9IW08</accession>
<name>A0ABT9IW08_9BACL</name>
<protein>
    <recommendedName>
        <fullName evidence="3">Glycine zipper domain-containing protein</fullName>
    </recommendedName>
</protein>
<proteinExistence type="predicted"/>
<evidence type="ECO:0008006" key="3">
    <source>
        <dbReference type="Google" id="ProtNLM"/>
    </source>
</evidence>
<organism evidence="1 2">
    <name type="scientific">Chengkuizengella axinellae</name>
    <dbReference type="NCBI Taxonomy" id="3064388"/>
    <lineage>
        <taxon>Bacteria</taxon>
        <taxon>Bacillati</taxon>
        <taxon>Bacillota</taxon>
        <taxon>Bacilli</taxon>
        <taxon>Bacillales</taxon>
        <taxon>Paenibacillaceae</taxon>
        <taxon>Chengkuizengella</taxon>
    </lineage>
</organism>
<evidence type="ECO:0000313" key="1">
    <source>
        <dbReference type="EMBL" id="MDP5273550.1"/>
    </source>
</evidence>
<dbReference type="EMBL" id="JAVAMP010000001">
    <property type="protein sequence ID" value="MDP5273550.1"/>
    <property type="molecule type" value="Genomic_DNA"/>
</dbReference>
<comment type="caution">
    <text evidence="1">The sequence shown here is derived from an EMBL/GenBank/DDBJ whole genome shotgun (WGS) entry which is preliminary data.</text>
</comment>
<dbReference type="Proteomes" id="UP001231941">
    <property type="component" value="Unassembled WGS sequence"/>
</dbReference>
<keyword evidence="2" id="KW-1185">Reference proteome</keyword>
<reference evidence="1 2" key="1">
    <citation type="submission" date="2023-08" db="EMBL/GenBank/DDBJ databases">
        <authorList>
            <person name="Park J.-S."/>
        </authorList>
    </citation>
    <scope>NUCLEOTIDE SEQUENCE [LARGE SCALE GENOMIC DNA]</scope>
    <source>
        <strain evidence="1 2">2205SS18-9</strain>
    </source>
</reference>
<sequence>MTIYKKSLVLKLDSRKKFTNQLTNMSQSIQRVNDTLNSSNWTLSEFNRITDRLVINLSNLVNNIRNKINLLKGIILDLCNLINRIIFKQIPVELKVKLEHPQNPSTGTNVRSFSGTISTNINNISHFNSTKNISSNINNISNSTKNISKTNTNHNIELNFTFETGSGTDGSDIFSRIKDRFSSFFNPNSLVKGAKTANSILGPLISASGTVFKHLEKKDLDSANRNGTPPSSKWTKLKGFTGKLGPLSTIADIGFGIADIIKSPKEERAGKIGEVAGKSIGGIAGGIGGAAGGGFLGSLIPIPGASVAGAVAGGFLGNKLGSFLGGKIGSKVGNFIGGVDFKGIGDSISSFFKPDTLLKGAKTANSILGPLISASGTVFKHLEKKDLDSANRNGTPPSSKWTKLKGFTGKLGPLSTIADIGFGIADIIKSPKEERAGKIGEVAGKSIGGIAGGIGGAAGGGFLGSLIPIPGASVAGAVAGGFLGNKLGSFLGGKIGSKVGNFIGGIDFKGIGDSIRNLTRSVFNFNPDKLLQTNRSTNPFSNRGSSKQYSMYSPFSENHVKETDQVTSEQFESFKVELFELLKQLLNKNNSIILPKMADTIVVREEADIDNIATKLETNLRNTGGLMA</sequence>
<gene>
    <name evidence="1" type="ORF">Q5Y73_05495</name>
</gene>
<dbReference type="RefSeq" id="WP_305990811.1">
    <property type="nucleotide sequence ID" value="NZ_JAVAMP010000001.1"/>
</dbReference>